<proteinExistence type="predicted"/>
<accession>A0ABQ2TS48</accession>
<evidence type="ECO:0000313" key="3">
    <source>
        <dbReference type="Proteomes" id="UP000659767"/>
    </source>
</evidence>
<dbReference type="InterPro" id="IPR051797">
    <property type="entry name" value="TrmB-like"/>
</dbReference>
<dbReference type="Proteomes" id="UP000659767">
    <property type="component" value="Unassembled WGS sequence"/>
</dbReference>
<evidence type="ECO:0008006" key="4">
    <source>
        <dbReference type="Google" id="ProtNLM"/>
    </source>
</evidence>
<gene>
    <name evidence="2" type="ORF">GCM10010253_66220</name>
</gene>
<feature type="region of interest" description="Disordered" evidence="1">
    <location>
        <begin position="1"/>
        <end position="20"/>
    </location>
</feature>
<keyword evidence="3" id="KW-1185">Reference proteome</keyword>
<dbReference type="InterPro" id="IPR016032">
    <property type="entry name" value="Sig_transdc_resp-reg_C-effctor"/>
</dbReference>
<evidence type="ECO:0000256" key="1">
    <source>
        <dbReference type="SAM" id="MobiDB-lite"/>
    </source>
</evidence>
<protein>
    <recommendedName>
        <fullName evidence="4">Helix-turn-helix transcriptional regulator</fullName>
    </recommendedName>
</protein>
<dbReference type="PANTHER" id="PTHR34293:SF1">
    <property type="entry name" value="HTH-TYPE TRANSCRIPTIONAL REGULATOR TRMBL2"/>
    <property type="match status" value="1"/>
</dbReference>
<dbReference type="Gene3D" id="1.10.10.10">
    <property type="entry name" value="Winged helix-like DNA-binding domain superfamily/Winged helix DNA-binding domain"/>
    <property type="match status" value="2"/>
</dbReference>
<dbReference type="SUPFAM" id="SSF46894">
    <property type="entry name" value="C-terminal effector domain of the bipartite response regulators"/>
    <property type="match status" value="1"/>
</dbReference>
<evidence type="ECO:0000313" key="2">
    <source>
        <dbReference type="EMBL" id="GGS82338.1"/>
    </source>
</evidence>
<dbReference type="InterPro" id="IPR036388">
    <property type="entry name" value="WH-like_DNA-bd_sf"/>
</dbReference>
<dbReference type="PANTHER" id="PTHR34293">
    <property type="entry name" value="HTH-TYPE TRANSCRIPTIONAL REGULATOR TRMBL2"/>
    <property type="match status" value="1"/>
</dbReference>
<reference evidence="3" key="1">
    <citation type="journal article" date="2019" name="Int. J. Syst. Evol. Microbiol.">
        <title>The Global Catalogue of Microorganisms (GCM) 10K type strain sequencing project: providing services to taxonomists for standard genome sequencing and annotation.</title>
        <authorList>
            <consortium name="The Broad Institute Genomics Platform"/>
            <consortium name="The Broad Institute Genome Sequencing Center for Infectious Disease"/>
            <person name="Wu L."/>
            <person name="Ma J."/>
        </authorList>
    </citation>
    <scope>NUCLEOTIDE SEQUENCE [LARGE SCALE GENOMIC DNA]</scope>
    <source>
        <strain evidence="3">JCM 4350</strain>
    </source>
</reference>
<organism evidence="2 3">
    <name type="scientific">Streptomyces badius</name>
    <dbReference type="NCBI Taxonomy" id="1941"/>
    <lineage>
        <taxon>Bacteria</taxon>
        <taxon>Bacillati</taxon>
        <taxon>Actinomycetota</taxon>
        <taxon>Actinomycetes</taxon>
        <taxon>Kitasatosporales</taxon>
        <taxon>Streptomycetaceae</taxon>
        <taxon>Streptomyces</taxon>
    </lineage>
</organism>
<comment type="caution">
    <text evidence="2">The sequence shown here is derived from an EMBL/GenBank/DDBJ whole genome shotgun (WGS) entry which is preliminary data.</text>
</comment>
<sequence length="366" mass="40112">MGSSGGLSVPGRGRENVLGIPETAPTSEAYLTEVDRCLYECVLESGHAEASELATRLGISRNEAESSVRRLLALRLLNAKPGSKNRVSAVSPSSAVALVATPIENGLRRRMEEVERFRHELLGLLPLFEHCQTGGAQPLQALPELGDVLATIEQLAAECQEEVLTAQPGGRRNVEELTEAIERDEGMLRRGIRMRTLYQHPARYHQATVAYTERLTGLGGEVRTTSANLMRVIIFDRKAALVSLAGHDQGAMVIRDRSVVDFAVQAFEHIWLKSDLFPVGHDSGQIRTVSEDMDHALVRLLVSGESDHAVARRLGISIRTLQRRLVRISKELGANSRLQAGYLIHRSGLLEKGQRPDGAKHAPVNP</sequence>
<name>A0ABQ2TS48_STRBA</name>
<dbReference type="EMBL" id="BMSZ01000031">
    <property type="protein sequence ID" value="GGS82338.1"/>
    <property type="molecule type" value="Genomic_DNA"/>
</dbReference>
<dbReference type="RefSeq" id="WP_199889835.1">
    <property type="nucleotide sequence ID" value="NZ_BMSZ01000031.1"/>
</dbReference>